<keyword evidence="2" id="KW-0812">Transmembrane</keyword>
<dbReference type="RefSeq" id="WP_277412153.1">
    <property type="nucleotide sequence ID" value="NZ_CP114203.1"/>
</dbReference>
<name>A0ABY7J8D5_STRNI</name>
<feature type="region of interest" description="Disordered" evidence="1">
    <location>
        <begin position="141"/>
        <end position="161"/>
    </location>
</feature>
<dbReference type="EMBL" id="CP114203">
    <property type="protein sequence ID" value="WAU06815.1"/>
    <property type="molecule type" value="Genomic_DNA"/>
</dbReference>
<feature type="transmembrane region" description="Helical" evidence="2">
    <location>
        <begin position="192"/>
        <end position="212"/>
    </location>
</feature>
<feature type="compositionally biased region" description="Low complexity" evidence="1">
    <location>
        <begin position="152"/>
        <end position="161"/>
    </location>
</feature>
<evidence type="ECO:0000256" key="2">
    <source>
        <dbReference type="SAM" id="Phobius"/>
    </source>
</evidence>
<feature type="signal peptide" evidence="3">
    <location>
        <begin position="1"/>
        <end position="24"/>
    </location>
</feature>
<accession>A0ABY7J8D5</accession>
<reference evidence="4 5" key="1">
    <citation type="submission" date="2022-12" db="EMBL/GenBank/DDBJ databases">
        <authorList>
            <person name="Ruckert C."/>
            <person name="Busche T."/>
            <person name="Kalinowski J."/>
            <person name="Wittmann C."/>
        </authorList>
    </citation>
    <scope>NUCLEOTIDE SEQUENCE [LARGE SCALE GENOMIC DNA]</scope>
    <source>
        <strain evidence="4 5">DSM 40276</strain>
    </source>
</reference>
<evidence type="ECO:0000256" key="1">
    <source>
        <dbReference type="SAM" id="MobiDB-lite"/>
    </source>
</evidence>
<sequence length="227" mass="22448">MRSRQLALCAAVAACAVTTAPAYGGDERATGAAAGTATVLAHPAPATPRGTVTLRGTGCAAGRATVRSAAFHDAAPLTRAAAGLTTGTGRIRSGSVSLSHPRTAACPSGTGRTSLAARTVQAGAVAGAVAGHAARTVQADEAAVHPSHPSRAMPADAAAVHPARPLPQPAKATKATKAAKAASSDELSSTSAVGLVLAGGAILVIAGQLLRLRLRLRRERRGDADER</sequence>
<keyword evidence="2" id="KW-1133">Transmembrane helix</keyword>
<dbReference type="GeneID" id="301334511"/>
<feature type="region of interest" description="Disordered" evidence="1">
    <location>
        <begin position="91"/>
        <end position="110"/>
    </location>
</feature>
<keyword evidence="2" id="KW-0472">Membrane</keyword>
<protein>
    <submittedName>
        <fullName evidence="4">Uncharacterized protein</fullName>
    </submittedName>
</protein>
<organism evidence="4 5">
    <name type="scientific">Streptomyces nigrescens</name>
    <dbReference type="NCBI Taxonomy" id="1920"/>
    <lineage>
        <taxon>Bacteria</taxon>
        <taxon>Bacillati</taxon>
        <taxon>Actinomycetota</taxon>
        <taxon>Actinomycetes</taxon>
        <taxon>Kitasatosporales</taxon>
        <taxon>Streptomycetaceae</taxon>
        <taxon>Streptomyces</taxon>
    </lineage>
</organism>
<keyword evidence="3" id="KW-0732">Signal</keyword>
<feature type="chain" id="PRO_5047273471" evidence="3">
    <location>
        <begin position="25"/>
        <end position="227"/>
    </location>
</feature>
<keyword evidence="5" id="KW-1185">Reference proteome</keyword>
<dbReference type="Proteomes" id="UP001210169">
    <property type="component" value="Chromosome"/>
</dbReference>
<gene>
    <name evidence="4" type="ORF">STRNI_005357</name>
</gene>
<evidence type="ECO:0000256" key="3">
    <source>
        <dbReference type="SAM" id="SignalP"/>
    </source>
</evidence>
<proteinExistence type="predicted"/>
<dbReference type="PROSITE" id="PS51257">
    <property type="entry name" value="PROKAR_LIPOPROTEIN"/>
    <property type="match status" value="1"/>
</dbReference>
<evidence type="ECO:0000313" key="5">
    <source>
        <dbReference type="Proteomes" id="UP001210169"/>
    </source>
</evidence>
<evidence type="ECO:0000313" key="4">
    <source>
        <dbReference type="EMBL" id="WAU06815.1"/>
    </source>
</evidence>